<dbReference type="OrthoDB" id="20524at2759"/>
<dbReference type="GO" id="GO:0000776">
    <property type="term" value="C:kinetochore"/>
    <property type="evidence" value="ECO:0007669"/>
    <property type="project" value="TreeGrafter"/>
</dbReference>
<comment type="similarity">
    <text evidence="7">Belongs to the protein kinase superfamily.</text>
</comment>
<evidence type="ECO:0000313" key="10">
    <source>
        <dbReference type="EMBL" id="KJH50011.1"/>
    </source>
</evidence>
<evidence type="ECO:0000256" key="7">
    <source>
        <dbReference type="RuleBase" id="RU000304"/>
    </source>
</evidence>
<dbReference type="SMART" id="SM00220">
    <property type="entry name" value="S_TKc"/>
    <property type="match status" value="1"/>
</dbReference>
<dbReference type="PANTHER" id="PTHR22974">
    <property type="entry name" value="MIXED LINEAGE PROTEIN KINASE"/>
    <property type="match status" value="1"/>
</dbReference>
<evidence type="ECO:0000313" key="11">
    <source>
        <dbReference type="Proteomes" id="UP000053766"/>
    </source>
</evidence>
<reference evidence="10 11" key="1">
    <citation type="submission" date="2013-11" db="EMBL/GenBank/DDBJ databases">
        <title>Draft genome of the bovine lungworm Dictyocaulus viviparus.</title>
        <authorList>
            <person name="Mitreva M."/>
        </authorList>
    </citation>
    <scope>NUCLEOTIDE SEQUENCE [LARGE SCALE GENOMIC DNA]</scope>
    <source>
        <strain evidence="10 11">HannoverDv2000</strain>
    </source>
</reference>
<dbReference type="PROSITE" id="PS00107">
    <property type="entry name" value="PROTEIN_KINASE_ATP"/>
    <property type="match status" value="1"/>
</dbReference>
<gene>
    <name evidence="10" type="ORF">DICVIV_03812</name>
</gene>
<keyword evidence="2" id="KW-0808">Transferase</keyword>
<dbReference type="STRING" id="29172.A0A0D8Y611"/>
<dbReference type="Pfam" id="PF00069">
    <property type="entry name" value="Pkinase"/>
    <property type="match status" value="1"/>
</dbReference>
<keyword evidence="11" id="KW-1185">Reference proteome</keyword>
<accession>A0A0D8Y611</accession>
<dbReference type="SUPFAM" id="SSF56112">
    <property type="entry name" value="Protein kinase-like (PK-like)"/>
    <property type="match status" value="1"/>
</dbReference>
<name>A0A0D8Y611_DICVI</name>
<dbReference type="GO" id="GO:0004712">
    <property type="term" value="F:protein serine/threonine/tyrosine kinase activity"/>
    <property type="evidence" value="ECO:0007669"/>
    <property type="project" value="TreeGrafter"/>
</dbReference>
<dbReference type="GO" id="GO:0033316">
    <property type="term" value="P:meiotic spindle assembly checkpoint signaling"/>
    <property type="evidence" value="ECO:0007669"/>
    <property type="project" value="TreeGrafter"/>
</dbReference>
<keyword evidence="5 6" id="KW-0067">ATP-binding</keyword>
<keyword evidence="4 10" id="KW-0418">Kinase</keyword>
<evidence type="ECO:0000256" key="3">
    <source>
        <dbReference type="ARBA" id="ARBA00022741"/>
    </source>
</evidence>
<dbReference type="Gene3D" id="1.10.510.10">
    <property type="entry name" value="Transferase(Phosphotransferase) domain 1"/>
    <property type="match status" value="1"/>
</dbReference>
<dbReference type="GO" id="GO:0007059">
    <property type="term" value="P:chromosome segregation"/>
    <property type="evidence" value="ECO:0007669"/>
    <property type="project" value="TreeGrafter"/>
</dbReference>
<dbReference type="GO" id="GO:0005634">
    <property type="term" value="C:nucleus"/>
    <property type="evidence" value="ECO:0007669"/>
    <property type="project" value="TreeGrafter"/>
</dbReference>
<feature type="compositionally biased region" description="Basic residues" evidence="8">
    <location>
        <begin position="1"/>
        <end position="15"/>
    </location>
</feature>
<evidence type="ECO:0000256" key="2">
    <source>
        <dbReference type="ARBA" id="ARBA00022679"/>
    </source>
</evidence>
<organism evidence="10 11">
    <name type="scientific">Dictyocaulus viviparus</name>
    <name type="common">Bovine lungworm</name>
    <dbReference type="NCBI Taxonomy" id="29172"/>
    <lineage>
        <taxon>Eukaryota</taxon>
        <taxon>Metazoa</taxon>
        <taxon>Ecdysozoa</taxon>
        <taxon>Nematoda</taxon>
        <taxon>Chromadorea</taxon>
        <taxon>Rhabditida</taxon>
        <taxon>Rhabditina</taxon>
        <taxon>Rhabditomorpha</taxon>
        <taxon>Strongyloidea</taxon>
        <taxon>Metastrongylidae</taxon>
        <taxon>Dictyocaulus</taxon>
    </lineage>
</organism>
<dbReference type="EMBL" id="KN716217">
    <property type="protein sequence ID" value="KJH50011.1"/>
    <property type="molecule type" value="Genomic_DNA"/>
</dbReference>
<proteinExistence type="inferred from homology"/>
<keyword evidence="3 6" id="KW-0547">Nucleotide-binding</keyword>
<dbReference type="PROSITE" id="PS50011">
    <property type="entry name" value="PROTEIN_KINASE_DOM"/>
    <property type="match status" value="1"/>
</dbReference>
<dbReference type="AlphaFoldDB" id="A0A0D8Y611"/>
<dbReference type="PROSITE" id="PS00108">
    <property type="entry name" value="PROTEIN_KINASE_ST"/>
    <property type="match status" value="1"/>
</dbReference>
<evidence type="ECO:0000256" key="1">
    <source>
        <dbReference type="ARBA" id="ARBA00022527"/>
    </source>
</evidence>
<reference evidence="11" key="2">
    <citation type="journal article" date="2016" name="Sci. Rep.">
        <title>Dictyocaulus viviparus genome, variome and transcriptome elucidate lungworm biology and support future intervention.</title>
        <authorList>
            <person name="McNulty S.N."/>
            <person name="Strube C."/>
            <person name="Rosa B.A."/>
            <person name="Martin J.C."/>
            <person name="Tyagi R."/>
            <person name="Choi Y.J."/>
            <person name="Wang Q."/>
            <person name="Hallsworth Pepin K."/>
            <person name="Zhang X."/>
            <person name="Ozersky P."/>
            <person name="Wilson R.K."/>
            <person name="Sternberg P.W."/>
            <person name="Gasser R.B."/>
            <person name="Mitreva M."/>
        </authorList>
    </citation>
    <scope>NUCLEOTIDE SEQUENCE [LARGE SCALE GENOMIC DNA]</scope>
    <source>
        <strain evidence="11">HannoverDv2000</strain>
    </source>
</reference>
<dbReference type="PANTHER" id="PTHR22974:SF21">
    <property type="entry name" value="DUAL SPECIFICITY PROTEIN KINASE TTK"/>
    <property type="match status" value="1"/>
</dbReference>
<dbReference type="GO" id="GO:0004674">
    <property type="term" value="F:protein serine/threonine kinase activity"/>
    <property type="evidence" value="ECO:0007669"/>
    <property type="project" value="UniProtKB-KW"/>
</dbReference>
<protein>
    <submittedName>
        <fullName evidence="10">Kinase domain protein</fullName>
    </submittedName>
</protein>
<feature type="binding site" evidence="6">
    <location>
        <position position="74"/>
    </location>
    <ligand>
        <name>ATP</name>
        <dbReference type="ChEBI" id="CHEBI:30616"/>
    </ligand>
</feature>
<dbReference type="InterPro" id="IPR000719">
    <property type="entry name" value="Prot_kinase_dom"/>
</dbReference>
<evidence type="ECO:0000259" key="9">
    <source>
        <dbReference type="PROSITE" id="PS50011"/>
    </source>
</evidence>
<dbReference type="Proteomes" id="UP000053766">
    <property type="component" value="Unassembled WGS sequence"/>
</dbReference>
<dbReference type="InterPro" id="IPR011009">
    <property type="entry name" value="Kinase-like_dom_sf"/>
</dbReference>
<evidence type="ECO:0000256" key="6">
    <source>
        <dbReference type="PROSITE-ProRule" id="PRU10141"/>
    </source>
</evidence>
<evidence type="ECO:0000256" key="5">
    <source>
        <dbReference type="ARBA" id="ARBA00022840"/>
    </source>
</evidence>
<dbReference type="GO" id="GO:0007094">
    <property type="term" value="P:mitotic spindle assembly checkpoint signaling"/>
    <property type="evidence" value="ECO:0007669"/>
    <property type="project" value="TreeGrafter"/>
</dbReference>
<dbReference type="InterPro" id="IPR017441">
    <property type="entry name" value="Protein_kinase_ATP_BS"/>
</dbReference>
<dbReference type="GO" id="GO:0005524">
    <property type="term" value="F:ATP binding"/>
    <property type="evidence" value="ECO:0007669"/>
    <property type="project" value="UniProtKB-UniRule"/>
</dbReference>
<dbReference type="GO" id="GO:0034501">
    <property type="term" value="P:protein localization to kinetochore"/>
    <property type="evidence" value="ECO:0007669"/>
    <property type="project" value="TreeGrafter"/>
</dbReference>
<feature type="domain" description="Protein kinase" evidence="9">
    <location>
        <begin position="45"/>
        <end position="335"/>
    </location>
</feature>
<sequence length="374" mass="42649">MRRKKKNKKTTRRRKSVEVSPLSATKTHLDSKMMGEIIVVDGVKYRRRRKLGSGGSGSVYEIQREDNGITYALKEALLRQNGNIYRGEAERLQSLRNAPHIIDLIAYDFTTNEQMLRMVLELGETDLERELKLQKGKFDEDTIRTFSLEIAKGIKEMHDHSIIHLDMKLANVMFVNGALKIVDLGLSATIPNGVASFSASDYVIRDFMFGSNRPPEQIVPRSDGTYKLTKKVDIWGLGAVVYQMRYGRKPFTDCPENTVSFSTYIYLTLYKFHKFTSLLFFILSYTKMVAVLNPNVRLQHDIGADRAMTEFLEMCTIRDVEKRATIEQLLGHRYLAEAFPLTIADDVTATSPNNQKSESSIRMQLLADTQSKPI</sequence>
<dbReference type="InterPro" id="IPR008271">
    <property type="entry name" value="Ser/Thr_kinase_AS"/>
</dbReference>
<dbReference type="Gene3D" id="3.30.200.20">
    <property type="entry name" value="Phosphorylase Kinase, domain 1"/>
    <property type="match status" value="1"/>
</dbReference>
<keyword evidence="1 7" id="KW-0723">Serine/threonine-protein kinase</keyword>
<feature type="region of interest" description="Disordered" evidence="8">
    <location>
        <begin position="1"/>
        <end position="25"/>
    </location>
</feature>
<evidence type="ECO:0000256" key="4">
    <source>
        <dbReference type="ARBA" id="ARBA00022777"/>
    </source>
</evidence>
<evidence type="ECO:0000256" key="8">
    <source>
        <dbReference type="SAM" id="MobiDB-lite"/>
    </source>
</evidence>